<keyword evidence="1" id="KW-0614">Plasmid</keyword>
<dbReference type="KEGG" id="pson:JI735_33710"/>
<reference evidence="1 2" key="1">
    <citation type="submission" date="2021-01" db="EMBL/GenBank/DDBJ databases">
        <title>Whole genome sequence of Paenibacillus sonchi LMG 24727 for comparative genomics.</title>
        <authorList>
            <person name="Lee G."/>
            <person name="Kim M.-J."/>
            <person name="Lim K."/>
            <person name="Shin J.-H."/>
        </authorList>
    </citation>
    <scope>NUCLEOTIDE SEQUENCE [LARGE SCALE GENOMIC DNA]</scope>
    <source>
        <strain evidence="1 2">LMG 24727</strain>
        <plasmid evidence="1 2">unnamed1</plasmid>
    </source>
</reference>
<sequence length="234" mass="27531">MVEIQPIITGFKMMQMKFLLEWVCESVSDAKELCSAIHEPHLMDQASIEEISEMLRPLLNTTMKEHNPDDELSFVMPLRPQDWSIALETVIRSLERYQMDTILKMVRDQTNGSLEITGFYLGAEKYEPFITPIYFQIQSIDKQLSLLQKLKEDYACRIERNKERATETNFTSYRWLSTIDTGILILKHLRYHLLVEQSSKQNTSYQPPREATEPIKKMKKELPNWITHLMENAK</sequence>
<name>A0A974PIH5_9BACL</name>
<gene>
    <name evidence="1" type="ORF">JI735_33710</name>
</gene>
<dbReference type="EMBL" id="CP068596">
    <property type="protein sequence ID" value="QQZ64609.1"/>
    <property type="molecule type" value="Genomic_DNA"/>
</dbReference>
<evidence type="ECO:0000313" key="1">
    <source>
        <dbReference type="EMBL" id="QQZ64609.1"/>
    </source>
</evidence>
<evidence type="ECO:0000313" key="2">
    <source>
        <dbReference type="Proteomes" id="UP000595841"/>
    </source>
</evidence>
<keyword evidence="2" id="KW-1185">Reference proteome</keyword>
<dbReference type="RefSeq" id="WP_039835486.1">
    <property type="nucleotide sequence ID" value="NZ_CP068596.1"/>
</dbReference>
<protein>
    <submittedName>
        <fullName evidence="1">Uncharacterized protein</fullName>
    </submittedName>
</protein>
<dbReference type="AlphaFoldDB" id="A0A974PIH5"/>
<dbReference type="Proteomes" id="UP000595841">
    <property type="component" value="Plasmid unnamed1"/>
</dbReference>
<organism evidence="1 2">
    <name type="scientific">Paenibacillus sonchi</name>
    <dbReference type="NCBI Taxonomy" id="373687"/>
    <lineage>
        <taxon>Bacteria</taxon>
        <taxon>Bacillati</taxon>
        <taxon>Bacillota</taxon>
        <taxon>Bacilli</taxon>
        <taxon>Bacillales</taxon>
        <taxon>Paenibacillaceae</taxon>
        <taxon>Paenibacillus</taxon>
        <taxon>Paenibacillus sonchi group</taxon>
    </lineage>
</organism>
<proteinExistence type="predicted"/>
<accession>A0A974PIH5</accession>
<geneLocation type="plasmid" evidence="1 2">
    <name>unnamed1</name>
</geneLocation>